<keyword evidence="8" id="KW-0456">Lyase</keyword>
<dbReference type="InterPro" id="IPR011766">
    <property type="entry name" value="TPP_enzyme_TPP-bd"/>
</dbReference>
<dbReference type="SUPFAM" id="SSF52467">
    <property type="entry name" value="DHS-like NAD/FAD-binding domain"/>
    <property type="match status" value="1"/>
</dbReference>
<dbReference type="InterPro" id="IPR029061">
    <property type="entry name" value="THDP-binding"/>
</dbReference>
<dbReference type="PANTHER" id="PTHR18968">
    <property type="entry name" value="THIAMINE PYROPHOSPHATE ENZYMES"/>
    <property type="match status" value="1"/>
</dbReference>
<dbReference type="InterPro" id="IPR012001">
    <property type="entry name" value="Thiamin_PyroP_enz_TPP-bd_dom"/>
</dbReference>
<dbReference type="NCBIfam" id="NF005485">
    <property type="entry name" value="PRK07092.1"/>
    <property type="match status" value="1"/>
</dbReference>
<name>A0ABS4Q3C8_9PSEU</name>
<dbReference type="InterPro" id="IPR029035">
    <property type="entry name" value="DHS-like_NAD/FAD-binding_dom"/>
</dbReference>
<evidence type="ECO:0000256" key="4">
    <source>
        <dbReference type="SAM" id="MobiDB-lite"/>
    </source>
</evidence>
<feature type="domain" description="Thiamine pyrophosphate enzyme TPP-binding" evidence="6">
    <location>
        <begin position="397"/>
        <end position="520"/>
    </location>
</feature>
<evidence type="ECO:0000259" key="7">
    <source>
        <dbReference type="Pfam" id="PF02776"/>
    </source>
</evidence>
<evidence type="ECO:0000259" key="6">
    <source>
        <dbReference type="Pfam" id="PF02775"/>
    </source>
</evidence>
<dbReference type="GO" id="GO:0050695">
    <property type="term" value="F:benzoylformate decarboxylase activity"/>
    <property type="evidence" value="ECO:0007669"/>
    <property type="project" value="UniProtKB-EC"/>
</dbReference>
<dbReference type="InterPro" id="IPR012000">
    <property type="entry name" value="Thiamin_PyroP_enz_cen_dom"/>
</dbReference>
<dbReference type="InterPro" id="IPR000399">
    <property type="entry name" value="TPP-bd_CS"/>
</dbReference>
<dbReference type="Pfam" id="PF02776">
    <property type="entry name" value="TPP_enzyme_N"/>
    <property type="match status" value="1"/>
</dbReference>
<keyword evidence="2 3" id="KW-0786">Thiamine pyrophosphate</keyword>
<evidence type="ECO:0000256" key="3">
    <source>
        <dbReference type="RuleBase" id="RU362132"/>
    </source>
</evidence>
<dbReference type="EC" id="4.1.1.7" evidence="8"/>
<keyword evidence="9" id="KW-1185">Reference proteome</keyword>
<dbReference type="Pfam" id="PF02775">
    <property type="entry name" value="TPP_enzyme_C"/>
    <property type="match status" value="1"/>
</dbReference>
<feature type="domain" description="Thiamine pyrophosphate enzyme central" evidence="5">
    <location>
        <begin position="192"/>
        <end position="326"/>
    </location>
</feature>
<dbReference type="Gene3D" id="3.40.50.970">
    <property type="match status" value="2"/>
</dbReference>
<dbReference type="CDD" id="cd07035">
    <property type="entry name" value="TPP_PYR_POX_like"/>
    <property type="match status" value="1"/>
</dbReference>
<dbReference type="CDD" id="cd02002">
    <property type="entry name" value="TPP_BFDC"/>
    <property type="match status" value="1"/>
</dbReference>
<dbReference type="SUPFAM" id="SSF52518">
    <property type="entry name" value="Thiamin diphosphate-binding fold (THDP-binding)"/>
    <property type="match status" value="2"/>
</dbReference>
<accession>A0ABS4Q3C8</accession>
<reference evidence="8 9" key="1">
    <citation type="submission" date="2021-03" db="EMBL/GenBank/DDBJ databases">
        <title>Sequencing the genomes of 1000 actinobacteria strains.</title>
        <authorList>
            <person name="Klenk H.-P."/>
        </authorList>
    </citation>
    <scope>NUCLEOTIDE SEQUENCE [LARGE SCALE GENOMIC DNA]</scope>
    <source>
        <strain evidence="8 9">DSM 45510</strain>
    </source>
</reference>
<evidence type="ECO:0000256" key="2">
    <source>
        <dbReference type="ARBA" id="ARBA00023052"/>
    </source>
</evidence>
<organism evidence="8 9">
    <name type="scientific">Amycolatopsis magusensis</name>
    <dbReference type="NCBI Taxonomy" id="882444"/>
    <lineage>
        <taxon>Bacteria</taxon>
        <taxon>Bacillati</taxon>
        <taxon>Actinomycetota</taxon>
        <taxon>Actinomycetes</taxon>
        <taxon>Pseudonocardiales</taxon>
        <taxon>Pseudonocardiaceae</taxon>
        <taxon>Amycolatopsis</taxon>
    </lineage>
</organism>
<feature type="domain" description="Thiamine pyrophosphate enzyme N-terminal TPP-binding" evidence="7">
    <location>
        <begin position="9"/>
        <end position="108"/>
    </location>
</feature>
<evidence type="ECO:0000313" key="8">
    <source>
        <dbReference type="EMBL" id="MBP2186198.1"/>
    </source>
</evidence>
<gene>
    <name evidence="8" type="ORF">JOM49_007724</name>
</gene>
<protein>
    <submittedName>
        <fullName evidence="8">Benzoylformate decarboxylase</fullName>
        <ecNumber evidence="8">4.1.1.7</ecNumber>
    </submittedName>
</protein>
<dbReference type="PANTHER" id="PTHR18968:SF133">
    <property type="entry name" value="BENZOYLFORMATE DECARBOXYLASE"/>
    <property type="match status" value="1"/>
</dbReference>
<dbReference type="PROSITE" id="PS00187">
    <property type="entry name" value="TPP_ENZYMES"/>
    <property type="match status" value="1"/>
</dbReference>
<evidence type="ECO:0000259" key="5">
    <source>
        <dbReference type="Pfam" id="PF00205"/>
    </source>
</evidence>
<dbReference type="RefSeq" id="WP_209669105.1">
    <property type="nucleotide sequence ID" value="NZ_JAGGMS010000001.1"/>
</dbReference>
<evidence type="ECO:0000256" key="1">
    <source>
        <dbReference type="ARBA" id="ARBA00007812"/>
    </source>
</evidence>
<evidence type="ECO:0000313" key="9">
    <source>
        <dbReference type="Proteomes" id="UP000741013"/>
    </source>
</evidence>
<dbReference type="Pfam" id="PF00205">
    <property type="entry name" value="TPP_enzyme_M"/>
    <property type="match status" value="1"/>
</dbReference>
<comment type="caution">
    <text evidence="8">The sequence shown here is derived from an EMBL/GenBank/DDBJ whole genome shotgun (WGS) entry which is preliminary data.</text>
</comment>
<dbReference type="Gene3D" id="3.40.50.1220">
    <property type="entry name" value="TPP-binding domain"/>
    <property type="match status" value="1"/>
</dbReference>
<dbReference type="Proteomes" id="UP000741013">
    <property type="component" value="Unassembled WGS sequence"/>
</dbReference>
<dbReference type="InterPro" id="IPR045229">
    <property type="entry name" value="TPP_enz"/>
</dbReference>
<dbReference type="EMBL" id="JAGGMS010000001">
    <property type="protein sequence ID" value="MBP2186198.1"/>
    <property type="molecule type" value="Genomic_DNA"/>
</dbReference>
<proteinExistence type="inferred from homology"/>
<feature type="region of interest" description="Disordered" evidence="4">
    <location>
        <begin position="332"/>
        <end position="351"/>
    </location>
</feature>
<sequence length="530" mass="55953">MSTGGTGRTVREVTRTLLRELGLTTVFGNPGTTEIPFLTDWPGDFRYVLGLQESVVVAMADGYAQSARRPVLVNLHSAGGVGHGLGQIFTAFRNRTPMIVLAGQQVRSLMPEDPFLGASSATEFPRPYVKWSCEPARAQDVPAALARAFHIATQHPQGPVFVSVPADDWNAEATEIEARPRIRGFSADPDAVRELADALAASRTPALVAGPAVDGDAAVGELVELAERLSAGVWASPMSSRCSFPEDHPLFLGFLDPERNSLARALSGHDLVVVLGAPAFTYHVHRGEAELELPPLFVVSDDEQILARAPIGVGVRATAKLVLRQLLDTVAPGERSAPEPRQRPSSPPATTPVSPAYVFATLAELLPPNALVVEETPSQRGALHDHLPIRATDAGFLTVASGTLGYGLPAAVGAAIGRPDRRVVAVLGDGSSMYAIQALWTAAREQLPITFVILDNSQYAAVSILGEGAEKLPGVELGGLDFTALATGMSCAARLATTPEEVKSALAEALDADGPNLVQVRVDPDPPKLY</sequence>
<comment type="similarity">
    <text evidence="1 3">Belongs to the TPP enzyme family.</text>
</comment>